<keyword evidence="7" id="KW-1185">Reference proteome</keyword>
<feature type="domain" description="PDZ" evidence="4">
    <location>
        <begin position="94"/>
        <end position="171"/>
    </location>
</feature>
<dbReference type="Gene3D" id="2.30.29.30">
    <property type="entry name" value="Pleckstrin-homology domain (PH domain)/Phosphotyrosine-binding domain (PTB)"/>
    <property type="match status" value="1"/>
</dbReference>
<dbReference type="CDD" id="cd00201">
    <property type="entry name" value="WW"/>
    <property type="match status" value="1"/>
</dbReference>
<dbReference type="Pfam" id="PF00397">
    <property type="entry name" value="WW"/>
    <property type="match status" value="1"/>
</dbReference>
<dbReference type="InterPro" id="IPR001478">
    <property type="entry name" value="PDZ"/>
</dbReference>
<feature type="compositionally biased region" description="Polar residues" evidence="1">
    <location>
        <begin position="808"/>
        <end position="820"/>
    </location>
</feature>
<evidence type="ECO:0000259" key="4">
    <source>
        <dbReference type="PROSITE" id="PS50106"/>
    </source>
</evidence>
<dbReference type="InterPro" id="IPR000159">
    <property type="entry name" value="RA_dom"/>
</dbReference>
<dbReference type="PROSITE" id="PS50106">
    <property type="entry name" value="PDZ"/>
    <property type="match status" value="1"/>
</dbReference>
<dbReference type="SUPFAM" id="SSF47031">
    <property type="entry name" value="Second domain of FERM"/>
    <property type="match status" value="1"/>
</dbReference>
<dbReference type="SMART" id="SM00295">
    <property type="entry name" value="B41"/>
    <property type="match status" value="1"/>
</dbReference>
<feature type="region of interest" description="Disordered" evidence="1">
    <location>
        <begin position="746"/>
        <end position="767"/>
    </location>
</feature>
<dbReference type="InterPro" id="IPR019749">
    <property type="entry name" value="Band_41_domain"/>
</dbReference>
<feature type="region of interest" description="Disordered" evidence="1">
    <location>
        <begin position="899"/>
        <end position="978"/>
    </location>
</feature>
<proteinExistence type="predicted"/>
<feature type="region of interest" description="Disordered" evidence="1">
    <location>
        <begin position="1200"/>
        <end position="1221"/>
    </location>
</feature>
<dbReference type="EMBL" id="VCGU01000007">
    <property type="protein sequence ID" value="TRY73128.1"/>
    <property type="molecule type" value="Genomic_DNA"/>
</dbReference>
<accession>A0A553P615</accession>
<feature type="compositionally biased region" description="Low complexity" evidence="1">
    <location>
        <begin position="947"/>
        <end position="960"/>
    </location>
</feature>
<feature type="compositionally biased region" description="Polar residues" evidence="1">
    <location>
        <begin position="1091"/>
        <end position="1104"/>
    </location>
</feature>
<dbReference type="PROSITE" id="PS50200">
    <property type="entry name" value="RA"/>
    <property type="match status" value="1"/>
</dbReference>
<dbReference type="InterPro" id="IPR019748">
    <property type="entry name" value="FERM_central"/>
</dbReference>
<feature type="region of interest" description="Disordered" evidence="1">
    <location>
        <begin position="805"/>
        <end position="824"/>
    </location>
</feature>
<dbReference type="SUPFAM" id="SSF54236">
    <property type="entry name" value="Ubiquitin-like"/>
    <property type="match status" value="1"/>
</dbReference>
<dbReference type="Proteomes" id="UP000318571">
    <property type="component" value="Chromosome 3"/>
</dbReference>
<feature type="compositionally biased region" description="Acidic residues" evidence="1">
    <location>
        <begin position="1283"/>
        <end position="1300"/>
    </location>
</feature>
<dbReference type="Gene3D" id="2.20.70.10">
    <property type="match status" value="1"/>
</dbReference>
<evidence type="ECO:0000313" key="6">
    <source>
        <dbReference type="EMBL" id="TRY73128.1"/>
    </source>
</evidence>
<evidence type="ECO:0008006" key="8">
    <source>
        <dbReference type="Google" id="ProtNLM"/>
    </source>
</evidence>
<feature type="compositionally biased region" description="Basic and acidic residues" evidence="1">
    <location>
        <begin position="596"/>
        <end position="612"/>
    </location>
</feature>
<feature type="domain" description="WW" evidence="2">
    <location>
        <begin position="47"/>
        <end position="80"/>
    </location>
</feature>
<dbReference type="FunFam" id="2.30.42.10:FF:000053">
    <property type="entry name" value="FERM and PDZ domain-containing protein 4"/>
    <property type="match status" value="1"/>
</dbReference>
<dbReference type="CDD" id="cd14473">
    <property type="entry name" value="FERM_B-lobe"/>
    <property type="match status" value="1"/>
</dbReference>
<dbReference type="PROSITE" id="PS50020">
    <property type="entry name" value="WW_DOMAIN_2"/>
    <property type="match status" value="1"/>
</dbReference>
<dbReference type="Pfam" id="PF00373">
    <property type="entry name" value="FERM_M"/>
    <property type="match status" value="1"/>
</dbReference>
<name>A0A553P615_TIGCA</name>
<dbReference type="Pfam" id="PF21989">
    <property type="entry name" value="RA_2"/>
    <property type="match status" value="1"/>
</dbReference>
<feature type="domain" description="FERM" evidence="3">
    <location>
        <begin position="227"/>
        <end position="544"/>
    </location>
</feature>
<dbReference type="InterPro" id="IPR036034">
    <property type="entry name" value="PDZ_sf"/>
</dbReference>
<dbReference type="InterPro" id="IPR001202">
    <property type="entry name" value="WW_dom"/>
</dbReference>
<feature type="region of interest" description="Disordered" evidence="1">
    <location>
        <begin position="1057"/>
        <end position="1106"/>
    </location>
</feature>
<dbReference type="Pfam" id="PF00595">
    <property type="entry name" value="PDZ"/>
    <property type="match status" value="1"/>
</dbReference>
<dbReference type="Gene3D" id="1.20.1420.10">
    <property type="entry name" value="Talin, central domain"/>
    <property type="match status" value="1"/>
</dbReference>
<evidence type="ECO:0000256" key="1">
    <source>
        <dbReference type="SAM" id="MobiDB-lite"/>
    </source>
</evidence>
<dbReference type="GO" id="GO:0071944">
    <property type="term" value="C:cell periphery"/>
    <property type="evidence" value="ECO:0007669"/>
    <property type="project" value="UniProtKB-ARBA"/>
</dbReference>
<feature type="non-terminal residue" evidence="6">
    <location>
        <position position="1"/>
    </location>
</feature>
<evidence type="ECO:0000259" key="2">
    <source>
        <dbReference type="PROSITE" id="PS50020"/>
    </source>
</evidence>
<dbReference type="PANTHER" id="PTHR46221:SF3">
    <property type="entry name" value="FERM AND PDZ DOMAIN-CONTAINING PROTEIN 4"/>
    <property type="match status" value="1"/>
</dbReference>
<evidence type="ECO:0000259" key="3">
    <source>
        <dbReference type="PROSITE" id="PS50057"/>
    </source>
</evidence>
<dbReference type="InterPro" id="IPR011993">
    <property type="entry name" value="PH-like_dom_sf"/>
</dbReference>
<dbReference type="SMART" id="SM00228">
    <property type="entry name" value="PDZ"/>
    <property type="match status" value="1"/>
</dbReference>
<dbReference type="CDD" id="cd06769">
    <property type="entry name" value="PDZ_FRMPD1_3_4-like"/>
    <property type="match status" value="1"/>
</dbReference>
<dbReference type="SMART" id="SM00456">
    <property type="entry name" value="WW"/>
    <property type="match status" value="1"/>
</dbReference>
<dbReference type="PANTHER" id="PTHR46221">
    <property type="entry name" value="FERM AND PDZ DOMAIN-CONTAINING PROTEIN FAMILY MEMBER"/>
    <property type="match status" value="1"/>
</dbReference>
<dbReference type="OMA" id="RGSVYHQ"/>
<dbReference type="GO" id="GO:0048731">
    <property type="term" value="P:system development"/>
    <property type="evidence" value="ECO:0007669"/>
    <property type="project" value="UniProtKB-ARBA"/>
</dbReference>
<dbReference type="InterPro" id="IPR035963">
    <property type="entry name" value="FERM_2"/>
</dbReference>
<dbReference type="GO" id="GO:0007165">
    <property type="term" value="P:signal transduction"/>
    <property type="evidence" value="ECO:0007669"/>
    <property type="project" value="InterPro"/>
</dbReference>
<dbReference type="InterPro" id="IPR014352">
    <property type="entry name" value="FERM/acyl-CoA-bd_prot_sf"/>
</dbReference>
<dbReference type="InterPro" id="IPR000299">
    <property type="entry name" value="FERM_domain"/>
</dbReference>
<feature type="compositionally biased region" description="Pro residues" evidence="1">
    <location>
        <begin position="1073"/>
        <end position="1082"/>
    </location>
</feature>
<dbReference type="PROSITE" id="PS50057">
    <property type="entry name" value="FERM_3"/>
    <property type="match status" value="1"/>
</dbReference>
<feature type="region of interest" description="Disordered" evidence="1">
    <location>
        <begin position="593"/>
        <end position="670"/>
    </location>
</feature>
<feature type="compositionally biased region" description="Low complexity" evidence="1">
    <location>
        <begin position="1062"/>
        <end position="1072"/>
    </location>
</feature>
<sequence length="1480" mass="163659">FLAFNHEEGVSRLCTLSNSSIFLSIFSHHTHTSGWLPPIDIWDSSQSNLPYGWESARSKDGRTYYVNHLSKTTTYEPPNVWDKYEAEEASKPRRITLERDPELGFGFVAGSERPVIVRFVTTGGPSVDKLMPGDQILNINGEDVKLAPRDHVIRLVRNSTESVCLLVCQPPLDNSSTRKSALLSATKKAKLRTKPSRVRFAESVDINDPSSQSQTHPNDSVLPLMPNVLKVFLENGQTKSFKYDSTTTVQDVINSLQAKLGLKSSKSFGLMVEHIKSLRRNKLTILNPKERLTMIASRPGSQNLRCLFRVTFVPEDAYELLREDPMAFEYLYVQCCNDVMQERFAPELKYDFAFKLAALQMHQHLLSNNESLTKVTIKMVEREFGLDRFVPSSVGDSMKPKELRKVLAHFLKLNQRLSSTPQKVLTPLQAKLHYLRIISDLPSYGAKCFSSSINESNVESAILVSPRFGVSQINNMGHNVPINLCDIDKISRIEAVKNEERFQRIEIHTTDMDKKPTSLLLEDNDAEELILVLQGYFRLLTSLELEVKREPSQFAPQVPAPAYCSKHAVVPSGWNYAGSPERTNALESKNYPVVDLGEHPPYRHPSEGHEVPLPENPNEQDRHLNSESEDSDSRQNVNLDSPRSSISHRSLSKTVNHHSPVPERIRSNRDTGQLIRSTHHNEALNEAVAEDSDDYTQGLTQAVNESLSFDKSAHVKNFPELGGPYSESPPKGRVNPVVITKRLKPSDSSFGLHADDEMNSASVQDTNMDSKLKEDARGRSNARAKADQDLIDLTMIPPPMTPDEDGPFQSTTSTSNAFSTPPTPFADRQSLDAELRALEIDLGRISSIKDFGSDHESTWNSATLSTANAIMDHVYHMDESRTSGIAALYQMRDIDSFIENMAVPPPPPQNNNEGSLRDHSDLSAFIIPPPPTGLPQRPPKNVRIPTSFLSPSSSSSLMASSEREKNASFQTSSGSTEHKFVKNSLTKVNMDREVDEVNVNQNVKQISTSTSAVIVNDRGEKISPRIASLQQKLLSPSNDGPGSQLSAQSSSLPIQVGKTFMPASPGSSGFSATPPPPPPPPRSSTLARSRVPQNLTHSSIQSGLKPQLSLPLVTNNLEPEVSSNPSQVDEIPPSLPPRMSPLKSWDVKPTQEPPLHPTPTYIVPGTFHTTIQSSIKPAVPARSSKPVTKLVRSLPDIPVENGDTVQRLGETGTEEGKPKLPAKTIPSSERVMVNVSGRKLPITPPKPKLANIDLQRDLKSSPGRTFPASISVDPVELYSNSEFDPDDGSSLEGTSVDDETFPSNLNSSHRNPAIVFQRAESDIKKVVSHLSKSCELIKTRHNCPTTQKNETSAEQSYHHICEQLTDECRQFVTASKLFVKSATESENQLLQCLEHCVKMIQRIGTICRAIAECEKKSDQTEGLISKVKDMAETYLQTVQAASLALGQGVNDPSMNVLMKKATSLASVLTILMRSLRVFSA</sequence>
<evidence type="ECO:0000259" key="5">
    <source>
        <dbReference type="PROSITE" id="PS50200"/>
    </source>
</evidence>
<dbReference type="SUPFAM" id="SSF51045">
    <property type="entry name" value="WW domain"/>
    <property type="match status" value="1"/>
</dbReference>
<evidence type="ECO:0000313" key="7">
    <source>
        <dbReference type="Proteomes" id="UP000318571"/>
    </source>
</evidence>
<dbReference type="SUPFAM" id="SSF50729">
    <property type="entry name" value="PH domain-like"/>
    <property type="match status" value="1"/>
</dbReference>
<feature type="region of interest" description="Disordered" evidence="1">
    <location>
        <begin position="1277"/>
        <end position="1309"/>
    </location>
</feature>
<comment type="caution">
    <text evidence="6">The sequence shown here is derived from an EMBL/GenBank/DDBJ whole genome shotgun (WGS) entry which is preliminary data.</text>
</comment>
<feature type="compositionally biased region" description="Basic and acidic residues" evidence="1">
    <location>
        <begin position="660"/>
        <end position="669"/>
    </location>
</feature>
<dbReference type="SUPFAM" id="SSF50156">
    <property type="entry name" value="PDZ domain-like"/>
    <property type="match status" value="1"/>
</dbReference>
<dbReference type="Gene3D" id="2.30.42.10">
    <property type="match status" value="1"/>
</dbReference>
<feature type="compositionally biased region" description="Pro residues" evidence="1">
    <location>
        <begin position="927"/>
        <end position="938"/>
    </location>
</feature>
<dbReference type="Gene3D" id="1.20.80.10">
    <property type="match status" value="1"/>
</dbReference>
<dbReference type="CDD" id="cd17088">
    <property type="entry name" value="FERM_F1_FRMPD1_like"/>
    <property type="match status" value="1"/>
</dbReference>
<gene>
    <name evidence="6" type="ORF">TCAL_08808</name>
</gene>
<dbReference type="Gene3D" id="3.10.20.90">
    <property type="entry name" value="Phosphatidylinositol 3-kinase Catalytic Subunit, Chain A, domain 1"/>
    <property type="match status" value="1"/>
</dbReference>
<dbReference type="InterPro" id="IPR036020">
    <property type="entry name" value="WW_dom_sf"/>
</dbReference>
<dbReference type="PROSITE" id="PS01159">
    <property type="entry name" value="WW_DOMAIN_1"/>
    <property type="match status" value="1"/>
</dbReference>
<protein>
    <recommendedName>
        <fullName evidence="8">FERM and PDZ domain-containing protein 4</fullName>
    </recommendedName>
</protein>
<feature type="domain" description="Ras-associating" evidence="5">
    <location>
        <begin position="228"/>
        <end position="313"/>
    </location>
</feature>
<dbReference type="GO" id="GO:0009887">
    <property type="term" value="P:animal organ morphogenesis"/>
    <property type="evidence" value="ECO:0007669"/>
    <property type="project" value="UniProtKB-ARBA"/>
</dbReference>
<reference evidence="6 7" key="1">
    <citation type="journal article" date="2018" name="Nat. Ecol. Evol.">
        <title>Genomic signatures of mitonuclear coevolution across populations of Tigriopus californicus.</title>
        <authorList>
            <person name="Barreto F.S."/>
            <person name="Watson E.T."/>
            <person name="Lima T.G."/>
            <person name="Willett C.S."/>
            <person name="Edmands S."/>
            <person name="Li W."/>
            <person name="Burton R.S."/>
        </authorList>
    </citation>
    <scope>NUCLEOTIDE SEQUENCE [LARGE SCALE GENOMIC DNA]</scope>
    <source>
        <strain evidence="6 7">San Diego</strain>
    </source>
</reference>
<organism evidence="6 7">
    <name type="scientific">Tigriopus californicus</name>
    <name type="common">Marine copepod</name>
    <dbReference type="NCBI Taxonomy" id="6832"/>
    <lineage>
        <taxon>Eukaryota</taxon>
        <taxon>Metazoa</taxon>
        <taxon>Ecdysozoa</taxon>
        <taxon>Arthropoda</taxon>
        <taxon>Crustacea</taxon>
        <taxon>Multicrustacea</taxon>
        <taxon>Hexanauplia</taxon>
        <taxon>Copepoda</taxon>
        <taxon>Harpacticoida</taxon>
        <taxon>Harpacticidae</taxon>
        <taxon>Tigriopus</taxon>
    </lineage>
</organism>
<dbReference type="InterPro" id="IPR029071">
    <property type="entry name" value="Ubiquitin-like_domsf"/>
</dbReference>